<keyword evidence="2" id="KW-1185">Reference proteome</keyword>
<reference evidence="1 2" key="1">
    <citation type="journal article" date="2024" name="G3 (Bethesda)">
        <title>Genome assembly of Hibiscus sabdariffa L. provides insights into metabolisms of medicinal natural products.</title>
        <authorList>
            <person name="Kim T."/>
        </authorList>
    </citation>
    <scope>NUCLEOTIDE SEQUENCE [LARGE SCALE GENOMIC DNA]</scope>
    <source>
        <strain evidence="1">TK-2024</strain>
        <tissue evidence="1">Old leaves</tissue>
    </source>
</reference>
<gene>
    <name evidence="1" type="ORF">V6N11_025908</name>
</gene>
<protein>
    <submittedName>
        <fullName evidence="1">Uncharacterized protein</fullName>
    </submittedName>
</protein>
<name>A0ABR2SUS3_9ROSI</name>
<proteinExistence type="predicted"/>
<sequence length="84" mass="9197">MILHGIIGPPWKQPSNGGPPVTVHTMSDQDGLVLRSTLDVTTYQRLVLSSVSLDKVSQNPILLCTPWAFDPLDLVGSPYREGRL</sequence>
<organism evidence="1 2">
    <name type="scientific">Hibiscus sabdariffa</name>
    <name type="common">roselle</name>
    <dbReference type="NCBI Taxonomy" id="183260"/>
    <lineage>
        <taxon>Eukaryota</taxon>
        <taxon>Viridiplantae</taxon>
        <taxon>Streptophyta</taxon>
        <taxon>Embryophyta</taxon>
        <taxon>Tracheophyta</taxon>
        <taxon>Spermatophyta</taxon>
        <taxon>Magnoliopsida</taxon>
        <taxon>eudicotyledons</taxon>
        <taxon>Gunneridae</taxon>
        <taxon>Pentapetalae</taxon>
        <taxon>rosids</taxon>
        <taxon>malvids</taxon>
        <taxon>Malvales</taxon>
        <taxon>Malvaceae</taxon>
        <taxon>Malvoideae</taxon>
        <taxon>Hibiscus</taxon>
    </lineage>
</organism>
<dbReference type="EMBL" id="JBBPBN010000011">
    <property type="protein sequence ID" value="KAK9028761.1"/>
    <property type="molecule type" value="Genomic_DNA"/>
</dbReference>
<evidence type="ECO:0000313" key="1">
    <source>
        <dbReference type="EMBL" id="KAK9028761.1"/>
    </source>
</evidence>
<dbReference type="Proteomes" id="UP001396334">
    <property type="component" value="Unassembled WGS sequence"/>
</dbReference>
<comment type="caution">
    <text evidence="1">The sequence shown here is derived from an EMBL/GenBank/DDBJ whole genome shotgun (WGS) entry which is preliminary data.</text>
</comment>
<accession>A0ABR2SUS3</accession>
<evidence type="ECO:0000313" key="2">
    <source>
        <dbReference type="Proteomes" id="UP001396334"/>
    </source>
</evidence>